<feature type="region of interest" description="Disordered" evidence="1">
    <location>
        <begin position="31"/>
        <end position="54"/>
    </location>
</feature>
<accession>A0AAD6WR06</accession>
<keyword evidence="2" id="KW-0812">Transmembrane</keyword>
<evidence type="ECO:0000313" key="4">
    <source>
        <dbReference type="Proteomes" id="UP001218188"/>
    </source>
</evidence>
<dbReference type="Proteomes" id="UP001218188">
    <property type="component" value="Unassembled WGS sequence"/>
</dbReference>
<evidence type="ECO:0000256" key="1">
    <source>
        <dbReference type="SAM" id="MobiDB-lite"/>
    </source>
</evidence>
<feature type="transmembrane region" description="Helical" evidence="2">
    <location>
        <begin position="193"/>
        <end position="212"/>
    </location>
</feature>
<keyword evidence="2" id="KW-1133">Transmembrane helix</keyword>
<evidence type="ECO:0000256" key="2">
    <source>
        <dbReference type="SAM" id="Phobius"/>
    </source>
</evidence>
<sequence>MCQFFRPTSDRTLLALRAVLPVPNLTLSQTLESDMHMGRRASTPSCEDRRGGRGGSRLNWSVMGARRGRERIECSIVGLCGNAAVSTFSFFSKVAVSLTIVSTTKCDRIMPHSGYRDGRRKSSPDMTVFLYLASQTILAIRTYAVSRRSPTILRVLITLFLLCALGEFISTFWKRVHSASPYQGKGFVGVTDSSFTRVFDVVALTITGVYLWKFSNASRASSRLARMILEDGIMYFIALTAMNIVNLVFLQSRDTTLQSSASSLGFATTMIFSSRFILNLSERSRDGISGDNSHSSRTPASGGRRGPNHTMAGTTSEGIVVNVVKNVITMKDMVGATSELKAGEWAREDNSMA</sequence>
<gene>
    <name evidence="3" type="ORF">C8F04DRAFT_1195016</name>
</gene>
<reference evidence="3" key="1">
    <citation type="submission" date="2023-03" db="EMBL/GenBank/DDBJ databases">
        <title>Massive genome expansion in bonnet fungi (Mycena s.s.) driven by repeated elements and novel gene families across ecological guilds.</title>
        <authorList>
            <consortium name="Lawrence Berkeley National Laboratory"/>
            <person name="Harder C.B."/>
            <person name="Miyauchi S."/>
            <person name="Viragh M."/>
            <person name="Kuo A."/>
            <person name="Thoen E."/>
            <person name="Andreopoulos B."/>
            <person name="Lu D."/>
            <person name="Skrede I."/>
            <person name="Drula E."/>
            <person name="Henrissat B."/>
            <person name="Morin E."/>
            <person name="Kohler A."/>
            <person name="Barry K."/>
            <person name="LaButti K."/>
            <person name="Morin E."/>
            <person name="Salamov A."/>
            <person name="Lipzen A."/>
            <person name="Mereny Z."/>
            <person name="Hegedus B."/>
            <person name="Baldrian P."/>
            <person name="Stursova M."/>
            <person name="Weitz H."/>
            <person name="Taylor A."/>
            <person name="Grigoriev I.V."/>
            <person name="Nagy L.G."/>
            <person name="Martin F."/>
            <person name="Kauserud H."/>
        </authorList>
    </citation>
    <scope>NUCLEOTIDE SEQUENCE</scope>
    <source>
        <strain evidence="3">CBHHK200</strain>
    </source>
</reference>
<dbReference type="AlphaFoldDB" id="A0AAD6WR06"/>
<keyword evidence="4" id="KW-1185">Reference proteome</keyword>
<evidence type="ECO:0000313" key="3">
    <source>
        <dbReference type="EMBL" id="KAJ7021875.1"/>
    </source>
</evidence>
<feature type="transmembrane region" description="Helical" evidence="2">
    <location>
        <begin position="233"/>
        <end position="251"/>
    </location>
</feature>
<name>A0AAD6WR06_9AGAR</name>
<comment type="caution">
    <text evidence="3">The sequence shown here is derived from an EMBL/GenBank/DDBJ whole genome shotgun (WGS) entry which is preliminary data.</text>
</comment>
<protein>
    <submittedName>
        <fullName evidence="3">Uncharacterized protein</fullName>
    </submittedName>
</protein>
<feature type="transmembrane region" description="Helical" evidence="2">
    <location>
        <begin position="257"/>
        <end position="278"/>
    </location>
</feature>
<feature type="region of interest" description="Disordered" evidence="1">
    <location>
        <begin position="286"/>
        <end position="314"/>
    </location>
</feature>
<organism evidence="3 4">
    <name type="scientific">Mycena alexandri</name>
    <dbReference type="NCBI Taxonomy" id="1745969"/>
    <lineage>
        <taxon>Eukaryota</taxon>
        <taxon>Fungi</taxon>
        <taxon>Dikarya</taxon>
        <taxon>Basidiomycota</taxon>
        <taxon>Agaricomycotina</taxon>
        <taxon>Agaricomycetes</taxon>
        <taxon>Agaricomycetidae</taxon>
        <taxon>Agaricales</taxon>
        <taxon>Marasmiineae</taxon>
        <taxon>Mycenaceae</taxon>
        <taxon>Mycena</taxon>
    </lineage>
</organism>
<dbReference type="EMBL" id="JARJCM010000221">
    <property type="protein sequence ID" value="KAJ7021875.1"/>
    <property type="molecule type" value="Genomic_DNA"/>
</dbReference>
<feature type="compositionally biased region" description="Polar residues" evidence="1">
    <location>
        <begin position="290"/>
        <end position="299"/>
    </location>
</feature>
<feature type="transmembrane region" description="Helical" evidence="2">
    <location>
        <begin position="152"/>
        <end position="173"/>
    </location>
</feature>
<proteinExistence type="predicted"/>
<keyword evidence="2" id="KW-0472">Membrane</keyword>